<comment type="subcellular location">
    <subcellularLocation>
        <location evidence="2 11">Plastid</location>
        <location evidence="2 11">Chloroplast thylakoid membrane</location>
        <topology evidence="2 11">Single-pass membrane protein</topology>
    </subcellularLocation>
</comment>
<protein>
    <recommendedName>
        <fullName evidence="11">Photosystem I reaction center subunit VI</fullName>
        <shortName evidence="11">PSI-H</shortName>
    </recommendedName>
</protein>
<dbReference type="GO" id="GO:0015979">
    <property type="term" value="P:photosynthesis"/>
    <property type="evidence" value="ECO:0007669"/>
    <property type="project" value="UniProtKB-UniRule"/>
</dbReference>
<dbReference type="InterPro" id="IPR004928">
    <property type="entry name" value="PSI_PsaH"/>
</dbReference>
<keyword evidence="7" id="KW-0812">Transmembrane</keyword>
<gene>
    <name evidence="12" type="ORF">GSMUA_291140.1</name>
</gene>
<evidence type="ECO:0000256" key="8">
    <source>
        <dbReference type="ARBA" id="ARBA00022836"/>
    </source>
</evidence>
<evidence type="ECO:0000256" key="2">
    <source>
        <dbReference type="ARBA" id="ARBA00004581"/>
    </source>
</evidence>
<keyword evidence="6 11" id="KW-0934">Plastid</keyword>
<dbReference type="GO" id="GO:0009535">
    <property type="term" value="C:chloroplast thylakoid membrane"/>
    <property type="evidence" value="ECO:0007669"/>
    <property type="project" value="UniProtKB-SubCell"/>
</dbReference>
<keyword evidence="10" id="KW-0472">Membrane</keyword>
<proteinExistence type="inferred from homology"/>
<comment type="similarity">
    <text evidence="3 11">Belongs to the psaH family.</text>
</comment>
<evidence type="ECO:0000256" key="10">
    <source>
        <dbReference type="ARBA" id="ARBA00023136"/>
    </source>
</evidence>
<keyword evidence="4 11" id="KW-0150">Chloroplast</keyword>
<evidence type="ECO:0000256" key="1">
    <source>
        <dbReference type="ARBA" id="ARBA00002502"/>
    </source>
</evidence>
<evidence type="ECO:0000256" key="6">
    <source>
        <dbReference type="ARBA" id="ARBA00022640"/>
    </source>
</evidence>
<evidence type="ECO:0000256" key="4">
    <source>
        <dbReference type="ARBA" id="ARBA00022528"/>
    </source>
</evidence>
<sequence length="52" mass="5512">MASLTAVAAVQPVAVKGLAGSSFNGKKLALKPSRRARPSCQPQVYRRGCKVR</sequence>
<dbReference type="GO" id="GO:0009538">
    <property type="term" value="C:photosystem I reaction center"/>
    <property type="evidence" value="ECO:0007669"/>
    <property type="project" value="UniProtKB-UniRule"/>
</dbReference>
<evidence type="ECO:0000256" key="7">
    <source>
        <dbReference type="ARBA" id="ARBA00022692"/>
    </source>
</evidence>
<evidence type="ECO:0000256" key="11">
    <source>
        <dbReference type="RuleBase" id="RU369105"/>
    </source>
</evidence>
<evidence type="ECO:0000256" key="5">
    <source>
        <dbReference type="ARBA" id="ARBA00022531"/>
    </source>
</evidence>
<keyword evidence="8 11" id="KW-0603">Photosystem I</keyword>
<name>A0A8D7AZM1_MUSAM</name>
<evidence type="ECO:0000313" key="12">
    <source>
        <dbReference type="EMBL" id="CAG1858819.1"/>
    </source>
</evidence>
<reference evidence="12" key="1">
    <citation type="submission" date="2021-03" db="EMBL/GenBank/DDBJ databases">
        <authorList>
            <consortium name="Genoscope - CEA"/>
            <person name="William W."/>
        </authorList>
    </citation>
    <scope>NUCLEOTIDE SEQUENCE</scope>
    <source>
        <strain evidence="12">Doubled-haploid Pahang</strain>
    </source>
</reference>
<keyword evidence="9 11" id="KW-0793">Thylakoid</keyword>
<evidence type="ECO:0000256" key="9">
    <source>
        <dbReference type="ARBA" id="ARBA00023078"/>
    </source>
</evidence>
<dbReference type="Pfam" id="PF03244">
    <property type="entry name" value="PSI_PsaH"/>
    <property type="match status" value="1"/>
</dbReference>
<comment type="function">
    <text evidence="11">Docking of the LHC I antenna complex to the core complex.</text>
</comment>
<dbReference type="AlphaFoldDB" id="A0A8D7AZM1"/>
<organism evidence="12">
    <name type="scientific">Musa acuminata subsp. malaccensis</name>
    <name type="common">Wild banana</name>
    <name type="synonym">Musa malaccensis</name>
    <dbReference type="NCBI Taxonomy" id="214687"/>
    <lineage>
        <taxon>Eukaryota</taxon>
        <taxon>Viridiplantae</taxon>
        <taxon>Streptophyta</taxon>
        <taxon>Embryophyta</taxon>
        <taxon>Tracheophyta</taxon>
        <taxon>Spermatophyta</taxon>
        <taxon>Magnoliopsida</taxon>
        <taxon>Liliopsida</taxon>
        <taxon>Zingiberales</taxon>
        <taxon>Musaceae</taxon>
        <taxon>Musa</taxon>
    </lineage>
</organism>
<comment type="function">
    <text evidence="1">Possible role could be the docking of the LHC I antenna complex to the core complex.</text>
</comment>
<accession>A0A8D7AZM1</accession>
<dbReference type="EMBL" id="HG996466">
    <property type="protein sequence ID" value="CAG1858819.1"/>
    <property type="molecule type" value="Genomic_DNA"/>
</dbReference>
<keyword evidence="5 11" id="KW-0602">Photosynthesis</keyword>
<evidence type="ECO:0000256" key="3">
    <source>
        <dbReference type="ARBA" id="ARBA00010155"/>
    </source>
</evidence>